<sequence length="398" mass="44901">MRNSCIATTKKRVLTRRGVVWLGQTCNLRCRFCYFQTRIEAKDHPEHPFMGMDKAKGIMDNLRHHYGNSAIDIQGGEPTIYPGIEELCAYCSEIGLLPTLITNALVLARREKCQALKDVGVRDLLVSVHGLGQNYDDVVGVPGAHKKQMAALDNCVAVGMPVRFNCVLTNSALPHLAGVADLARQVGARAVNFIAFNPFEDQQRGERSRDDVAAYSEVAPPLVAAMDQLNDANIEVNVRYFPLCQVPERYRKHLYNFQQLPYDLHEWDYASWSWTDMKPQRMRDGELSPLISLRQANYRSPMFQTVPGYLDDPDIRIEDEYRHSAFIRAREHCGYQFAPACDDCAAKAICDGFHGDYAAFFGFGEVAPVVADESITDPRHYINEQDKIVESEDADWAS</sequence>
<keyword evidence="3" id="KW-0479">Metal-binding</keyword>
<evidence type="ECO:0000256" key="3">
    <source>
        <dbReference type="ARBA" id="ARBA00022723"/>
    </source>
</evidence>
<dbReference type="EMBL" id="JAAGRQ010000014">
    <property type="protein sequence ID" value="NDY56108.1"/>
    <property type="molecule type" value="Genomic_DNA"/>
</dbReference>
<dbReference type="AlphaFoldDB" id="A0A7K3NIU0"/>
<dbReference type="InterPro" id="IPR013785">
    <property type="entry name" value="Aldolase_TIM"/>
</dbReference>
<dbReference type="Pfam" id="PF04055">
    <property type="entry name" value="Radical_SAM"/>
    <property type="match status" value="1"/>
</dbReference>
<accession>A0A7K3NIU0</accession>
<evidence type="ECO:0000259" key="6">
    <source>
        <dbReference type="PROSITE" id="PS51918"/>
    </source>
</evidence>
<dbReference type="SFLD" id="SFLDG01067">
    <property type="entry name" value="SPASM/twitch_domain_containing"/>
    <property type="match status" value="1"/>
</dbReference>
<gene>
    <name evidence="7" type="ORF">G3N56_05025</name>
</gene>
<keyword evidence="5" id="KW-0411">Iron-sulfur</keyword>
<keyword evidence="4" id="KW-0408">Iron</keyword>
<feature type="domain" description="Radical SAM core" evidence="6">
    <location>
        <begin position="8"/>
        <end position="235"/>
    </location>
</feature>
<dbReference type="RefSeq" id="WP_163301165.1">
    <property type="nucleotide sequence ID" value="NZ_JAAGRQ010000014.1"/>
</dbReference>
<evidence type="ECO:0000256" key="4">
    <source>
        <dbReference type="ARBA" id="ARBA00023004"/>
    </source>
</evidence>
<keyword evidence="2" id="KW-0949">S-adenosyl-L-methionine</keyword>
<reference evidence="7 8" key="1">
    <citation type="submission" date="2020-02" db="EMBL/GenBank/DDBJ databases">
        <title>Comparative genomics of sulfur disproportionating microorganisms.</title>
        <authorList>
            <person name="Ward L.M."/>
            <person name="Bertran E."/>
            <person name="Johnston D.T."/>
        </authorList>
    </citation>
    <scope>NUCLEOTIDE SEQUENCE [LARGE SCALE GENOMIC DNA]</scope>
    <source>
        <strain evidence="7 8">DSM 3696</strain>
    </source>
</reference>
<dbReference type="Gene3D" id="3.20.20.70">
    <property type="entry name" value="Aldolase class I"/>
    <property type="match status" value="1"/>
</dbReference>
<dbReference type="PANTHER" id="PTHR11228">
    <property type="entry name" value="RADICAL SAM DOMAIN PROTEIN"/>
    <property type="match status" value="1"/>
</dbReference>
<dbReference type="PROSITE" id="PS51918">
    <property type="entry name" value="RADICAL_SAM"/>
    <property type="match status" value="1"/>
</dbReference>
<dbReference type="InterPro" id="IPR058240">
    <property type="entry name" value="rSAM_sf"/>
</dbReference>
<dbReference type="GO" id="GO:0003824">
    <property type="term" value="F:catalytic activity"/>
    <property type="evidence" value="ECO:0007669"/>
    <property type="project" value="InterPro"/>
</dbReference>
<dbReference type="PANTHER" id="PTHR11228:SF7">
    <property type="entry name" value="PQQA PEPTIDE CYCLASE"/>
    <property type="match status" value="1"/>
</dbReference>
<dbReference type="GO" id="GO:0051536">
    <property type="term" value="F:iron-sulfur cluster binding"/>
    <property type="evidence" value="ECO:0007669"/>
    <property type="project" value="UniProtKB-KW"/>
</dbReference>
<dbReference type="Proteomes" id="UP000469724">
    <property type="component" value="Unassembled WGS sequence"/>
</dbReference>
<dbReference type="InterPro" id="IPR050377">
    <property type="entry name" value="Radical_SAM_PqqE_MftC-like"/>
</dbReference>
<proteinExistence type="predicted"/>
<evidence type="ECO:0000256" key="5">
    <source>
        <dbReference type="ARBA" id="ARBA00023014"/>
    </source>
</evidence>
<evidence type="ECO:0000313" key="7">
    <source>
        <dbReference type="EMBL" id="NDY56108.1"/>
    </source>
</evidence>
<protein>
    <submittedName>
        <fullName evidence="7">Radical SAM protein</fullName>
    </submittedName>
</protein>
<comment type="caution">
    <text evidence="7">The sequence shown here is derived from an EMBL/GenBank/DDBJ whole genome shotgun (WGS) entry which is preliminary data.</text>
</comment>
<comment type="cofactor">
    <cofactor evidence="1">
        <name>[4Fe-4S] cluster</name>
        <dbReference type="ChEBI" id="CHEBI:49883"/>
    </cofactor>
</comment>
<organism evidence="7 8">
    <name type="scientific">Desulfolutivibrio sulfodismutans</name>
    <dbReference type="NCBI Taxonomy" id="63561"/>
    <lineage>
        <taxon>Bacteria</taxon>
        <taxon>Pseudomonadati</taxon>
        <taxon>Thermodesulfobacteriota</taxon>
        <taxon>Desulfovibrionia</taxon>
        <taxon>Desulfovibrionales</taxon>
        <taxon>Desulfovibrionaceae</taxon>
        <taxon>Desulfolutivibrio</taxon>
    </lineage>
</organism>
<dbReference type="InterPro" id="IPR007197">
    <property type="entry name" value="rSAM"/>
</dbReference>
<evidence type="ECO:0000256" key="1">
    <source>
        <dbReference type="ARBA" id="ARBA00001966"/>
    </source>
</evidence>
<evidence type="ECO:0000256" key="2">
    <source>
        <dbReference type="ARBA" id="ARBA00022691"/>
    </source>
</evidence>
<name>A0A7K3NIU0_9BACT</name>
<dbReference type="SFLD" id="SFLDS00029">
    <property type="entry name" value="Radical_SAM"/>
    <property type="match status" value="1"/>
</dbReference>
<dbReference type="SUPFAM" id="SSF102114">
    <property type="entry name" value="Radical SAM enzymes"/>
    <property type="match status" value="1"/>
</dbReference>
<evidence type="ECO:0000313" key="8">
    <source>
        <dbReference type="Proteomes" id="UP000469724"/>
    </source>
</evidence>
<dbReference type="CDD" id="cd01335">
    <property type="entry name" value="Radical_SAM"/>
    <property type="match status" value="1"/>
</dbReference>
<keyword evidence="8" id="KW-1185">Reference proteome</keyword>
<dbReference type="GO" id="GO:0046872">
    <property type="term" value="F:metal ion binding"/>
    <property type="evidence" value="ECO:0007669"/>
    <property type="project" value="UniProtKB-KW"/>
</dbReference>